<accession>A0A9D9HGY8</accession>
<name>A0A9D9HGY8_9SPIR</name>
<protein>
    <submittedName>
        <fullName evidence="1">DUF2589 domain-containing protein</fullName>
    </submittedName>
</protein>
<dbReference type="Proteomes" id="UP000823616">
    <property type="component" value="Unassembled WGS sequence"/>
</dbReference>
<gene>
    <name evidence="1" type="ORF">IAA96_06010</name>
</gene>
<dbReference type="AlphaFoldDB" id="A0A9D9HGY8"/>
<organism evidence="1 2">
    <name type="scientific">Candidatus Avitreponema avistercoris</name>
    <dbReference type="NCBI Taxonomy" id="2840705"/>
    <lineage>
        <taxon>Bacteria</taxon>
        <taxon>Pseudomonadati</taxon>
        <taxon>Spirochaetota</taxon>
        <taxon>Spirochaetia</taxon>
        <taxon>Spirochaetales</taxon>
        <taxon>Candidatus Avitreponema</taxon>
    </lineage>
</organism>
<reference evidence="1" key="2">
    <citation type="journal article" date="2021" name="PeerJ">
        <title>Extensive microbial diversity within the chicken gut microbiome revealed by metagenomics and culture.</title>
        <authorList>
            <person name="Gilroy R."/>
            <person name="Ravi A."/>
            <person name="Getino M."/>
            <person name="Pursley I."/>
            <person name="Horton D.L."/>
            <person name="Alikhan N.F."/>
            <person name="Baker D."/>
            <person name="Gharbi K."/>
            <person name="Hall N."/>
            <person name="Watson M."/>
            <person name="Adriaenssens E.M."/>
            <person name="Foster-Nyarko E."/>
            <person name="Jarju S."/>
            <person name="Secka A."/>
            <person name="Antonio M."/>
            <person name="Oren A."/>
            <person name="Chaudhuri R.R."/>
            <person name="La Ragione R."/>
            <person name="Hildebrand F."/>
            <person name="Pallen M.J."/>
        </authorList>
    </citation>
    <scope>NUCLEOTIDE SEQUENCE</scope>
    <source>
        <strain evidence="1">B3-4054</strain>
    </source>
</reference>
<reference evidence="1" key="1">
    <citation type="submission" date="2020-10" db="EMBL/GenBank/DDBJ databases">
        <authorList>
            <person name="Gilroy R."/>
        </authorList>
    </citation>
    <scope>NUCLEOTIDE SEQUENCE</scope>
    <source>
        <strain evidence="1">B3-4054</strain>
    </source>
</reference>
<comment type="caution">
    <text evidence="1">The sequence shown here is derived from an EMBL/GenBank/DDBJ whole genome shotgun (WGS) entry which is preliminary data.</text>
</comment>
<evidence type="ECO:0000313" key="1">
    <source>
        <dbReference type="EMBL" id="MBO8450644.1"/>
    </source>
</evidence>
<proteinExistence type="predicted"/>
<dbReference type="EMBL" id="JADIMS010000109">
    <property type="protein sequence ID" value="MBO8450644.1"/>
    <property type="molecule type" value="Genomic_DNA"/>
</dbReference>
<evidence type="ECO:0000313" key="2">
    <source>
        <dbReference type="Proteomes" id="UP000823616"/>
    </source>
</evidence>
<dbReference type="Pfam" id="PF11655">
    <property type="entry name" value="DUF2589"/>
    <property type="match status" value="1"/>
</dbReference>
<dbReference type="InterPro" id="IPR024510">
    <property type="entry name" value="DUF2589"/>
</dbReference>
<sequence length="183" mass="19665">MAEDGNSGMQNTIRDISIAELIAAPLKAAADAQRELAESTMSFIRDIGLSQNLQGKTYARTIAFNLSRMGQNGTENGLCIQAPLLALVPVPNLAVEEVDVNFQMEVTSASKSVAEDTEDEQGLRVCGKVSSQAGNTRESNQSAKYQIQVKARKQDTPEGLSRILDILAQSVNPETEQHTGGTE</sequence>